<dbReference type="EMBL" id="CP159218">
    <property type="protein sequence ID" value="XCG63380.1"/>
    <property type="molecule type" value="Genomic_DNA"/>
</dbReference>
<dbReference type="Pfam" id="PF06013">
    <property type="entry name" value="WXG100"/>
    <property type="match status" value="1"/>
</dbReference>
<dbReference type="InterPro" id="IPR010310">
    <property type="entry name" value="T7SS_ESAT-6-like"/>
</dbReference>
<dbReference type="RefSeq" id="WP_353648995.1">
    <property type="nucleotide sequence ID" value="NZ_CP159218.1"/>
</dbReference>
<reference evidence="1" key="1">
    <citation type="submission" date="2024-05" db="EMBL/GenBank/DDBJ databases">
        <authorList>
            <person name="Cai S.Y."/>
            <person name="Jin L.M."/>
            <person name="Li H.R."/>
        </authorList>
    </citation>
    <scope>NUCLEOTIDE SEQUENCE</scope>
    <source>
        <strain evidence="1">A5-74</strain>
    </source>
</reference>
<gene>
    <name evidence="1" type="ORF">ABLG96_19625</name>
</gene>
<dbReference type="InterPro" id="IPR036689">
    <property type="entry name" value="ESAT-6-like_sf"/>
</dbReference>
<accession>A0AAU8DPE5</accession>
<dbReference type="SUPFAM" id="SSF140453">
    <property type="entry name" value="EsxAB dimer-like"/>
    <property type="match status" value="1"/>
</dbReference>
<dbReference type="AlphaFoldDB" id="A0AAU8DPE5"/>
<evidence type="ECO:0000313" key="1">
    <source>
        <dbReference type="EMBL" id="XCG63380.1"/>
    </source>
</evidence>
<sequence>MSQIQSYDESVAQSAHAEVQSVVTGLEGSLDELGGFVNSVKSAWDGDEMDQYASVQANWDKCAGTVKQILQQVHTALGSNTESVGAMRGKVKSTLSTSAG</sequence>
<dbReference type="Gene3D" id="1.10.287.1060">
    <property type="entry name" value="ESAT-6-like"/>
    <property type="match status" value="1"/>
</dbReference>
<proteinExistence type="predicted"/>
<name>A0AAU8DPE5_9ACTN</name>
<organism evidence="1">
    <name type="scientific">Nakamurella sp. A5-74</name>
    <dbReference type="NCBI Taxonomy" id="3158264"/>
    <lineage>
        <taxon>Bacteria</taxon>
        <taxon>Bacillati</taxon>
        <taxon>Actinomycetota</taxon>
        <taxon>Actinomycetes</taxon>
        <taxon>Nakamurellales</taxon>
        <taxon>Nakamurellaceae</taxon>
        <taxon>Nakamurella</taxon>
    </lineage>
</organism>
<protein>
    <submittedName>
        <fullName evidence="1">WXG100 family type VII secretion target</fullName>
    </submittedName>
</protein>